<protein>
    <recommendedName>
        <fullName evidence="6">RNA polymerase sigma factor</fullName>
    </recommendedName>
</protein>
<comment type="similarity">
    <text evidence="1 6">Belongs to the sigma-70 factor family. ECF subfamily.</text>
</comment>
<proteinExistence type="inferred from homology"/>
<dbReference type="Gene3D" id="1.10.1740.10">
    <property type="match status" value="1"/>
</dbReference>
<dbReference type="InterPro" id="IPR007627">
    <property type="entry name" value="RNA_pol_sigma70_r2"/>
</dbReference>
<feature type="domain" description="RNA polymerase sigma-70 region 2" evidence="7">
    <location>
        <begin position="14"/>
        <end position="79"/>
    </location>
</feature>
<dbReference type="InterPro" id="IPR039425">
    <property type="entry name" value="RNA_pol_sigma-70-like"/>
</dbReference>
<dbReference type="NCBIfam" id="TIGR02937">
    <property type="entry name" value="sigma70-ECF"/>
    <property type="match status" value="1"/>
</dbReference>
<dbReference type="CDD" id="cd06171">
    <property type="entry name" value="Sigma70_r4"/>
    <property type="match status" value="1"/>
</dbReference>
<keyword evidence="10" id="KW-1185">Reference proteome</keyword>
<dbReference type="PROSITE" id="PS01063">
    <property type="entry name" value="SIGMA70_ECF"/>
    <property type="match status" value="1"/>
</dbReference>
<dbReference type="PANTHER" id="PTHR43133:SF25">
    <property type="entry name" value="RNA POLYMERASE SIGMA FACTOR RFAY-RELATED"/>
    <property type="match status" value="1"/>
</dbReference>
<evidence type="ECO:0000256" key="6">
    <source>
        <dbReference type="RuleBase" id="RU000716"/>
    </source>
</evidence>
<dbReference type="InterPro" id="IPR013249">
    <property type="entry name" value="RNA_pol_sigma70_r4_t2"/>
</dbReference>
<evidence type="ECO:0000256" key="4">
    <source>
        <dbReference type="ARBA" id="ARBA00023125"/>
    </source>
</evidence>
<dbReference type="Pfam" id="PF08281">
    <property type="entry name" value="Sigma70_r4_2"/>
    <property type="match status" value="1"/>
</dbReference>
<organism evidence="9 10">
    <name type="scientific">Nocardioides ginsengisoli</name>
    <dbReference type="NCBI Taxonomy" id="363868"/>
    <lineage>
        <taxon>Bacteria</taxon>
        <taxon>Bacillati</taxon>
        <taxon>Actinomycetota</taxon>
        <taxon>Actinomycetes</taxon>
        <taxon>Propionibacteriales</taxon>
        <taxon>Nocardioidaceae</taxon>
        <taxon>Nocardioides</taxon>
    </lineage>
</organism>
<dbReference type="SUPFAM" id="SSF88659">
    <property type="entry name" value="Sigma3 and sigma4 domains of RNA polymerase sigma factors"/>
    <property type="match status" value="1"/>
</dbReference>
<dbReference type="InterPro" id="IPR000838">
    <property type="entry name" value="RNA_pol_sigma70_ECF_CS"/>
</dbReference>
<evidence type="ECO:0000313" key="10">
    <source>
        <dbReference type="Proteomes" id="UP001597229"/>
    </source>
</evidence>
<evidence type="ECO:0000256" key="1">
    <source>
        <dbReference type="ARBA" id="ARBA00010641"/>
    </source>
</evidence>
<sequence length="160" mass="17854">MTTGPTPDGFDAWVRPHLTTLHRYAARQVGPADADDVVQDALVRAWQRRATYDAARGAPLPWLLAIVRDRSRRHRTRRRVVLDLAAVGDPAAEDARADLDLERAIRRLPARQREAVDLYYFVGLDVTTVAEVMDCAPGTVRATLHQARGTLRTLIGDDHV</sequence>
<evidence type="ECO:0000256" key="2">
    <source>
        <dbReference type="ARBA" id="ARBA00023015"/>
    </source>
</evidence>
<feature type="domain" description="RNA polymerase sigma factor 70 region 4 type 2" evidence="8">
    <location>
        <begin position="100"/>
        <end position="150"/>
    </location>
</feature>
<evidence type="ECO:0000259" key="8">
    <source>
        <dbReference type="Pfam" id="PF08281"/>
    </source>
</evidence>
<comment type="caution">
    <text evidence="9">The sequence shown here is derived from an EMBL/GenBank/DDBJ whole genome shotgun (WGS) entry which is preliminary data.</text>
</comment>
<keyword evidence="3 6" id="KW-0731">Sigma factor</keyword>
<gene>
    <name evidence="9" type="ORF">ACFQ3F_11845</name>
</gene>
<dbReference type="PANTHER" id="PTHR43133">
    <property type="entry name" value="RNA POLYMERASE ECF-TYPE SIGMA FACTO"/>
    <property type="match status" value="1"/>
</dbReference>
<dbReference type="Proteomes" id="UP001597229">
    <property type="component" value="Unassembled WGS sequence"/>
</dbReference>
<dbReference type="InterPro" id="IPR036388">
    <property type="entry name" value="WH-like_DNA-bd_sf"/>
</dbReference>
<reference evidence="10" key="1">
    <citation type="journal article" date="2019" name="Int. J. Syst. Evol. Microbiol.">
        <title>The Global Catalogue of Microorganisms (GCM) 10K type strain sequencing project: providing services to taxonomists for standard genome sequencing and annotation.</title>
        <authorList>
            <consortium name="The Broad Institute Genomics Platform"/>
            <consortium name="The Broad Institute Genome Sequencing Center for Infectious Disease"/>
            <person name="Wu L."/>
            <person name="Ma J."/>
        </authorList>
    </citation>
    <scope>NUCLEOTIDE SEQUENCE [LARGE SCALE GENOMIC DNA]</scope>
    <source>
        <strain evidence="10">CCUG 52478</strain>
    </source>
</reference>
<accession>A0ABW3W1X3</accession>
<evidence type="ECO:0000259" key="7">
    <source>
        <dbReference type="Pfam" id="PF04542"/>
    </source>
</evidence>
<keyword evidence="2 6" id="KW-0805">Transcription regulation</keyword>
<dbReference type="InterPro" id="IPR014284">
    <property type="entry name" value="RNA_pol_sigma-70_dom"/>
</dbReference>
<dbReference type="RefSeq" id="WP_367917992.1">
    <property type="nucleotide sequence ID" value="NZ_BAABAC010000006.1"/>
</dbReference>
<dbReference type="EMBL" id="JBHTLX010000016">
    <property type="protein sequence ID" value="MFD1248480.1"/>
    <property type="molecule type" value="Genomic_DNA"/>
</dbReference>
<name>A0ABW3W1X3_9ACTN</name>
<evidence type="ECO:0000313" key="9">
    <source>
        <dbReference type="EMBL" id="MFD1248480.1"/>
    </source>
</evidence>
<keyword evidence="5 6" id="KW-0804">Transcription</keyword>
<evidence type="ECO:0000256" key="3">
    <source>
        <dbReference type="ARBA" id="ARBA00023082"/>
    </source>
</evidence>
<evidence type="ECO:0000256" key="5">
    <source>
        <dbReference type="ARBA" id="ARBA00023163"/>
    </source>
</evidence>
<dbReference type="Gene3D" id="1.10.10.10">
    <property type="entry name" value="Winged helix-like DNA-binding domain superfamily/Winged helix DNA-binding domain"/>
    <property type="match status" value="1"/>
</dbReference>
<dbReference type="InterPro" id="IPR013325">
    <property type="entry name" value="RNA_pol_sigma_r2"/>
</dbReference>
<keyword evidence="4 6" id="KW-0238">DNA-binding</keyword>
<dbReference type="InterPro" id="IPR013324">
    <property type="entry name" value="RNA_pol_sigma_r3/r4-like"/>
</dbReference>
<dbReference type="SUPFAM" id="SSF88946">
    <property type="entry name" value="Sigma2 domain of RNA polymerase sigma factors"/>
    <property type="match status" value="1"/>
</dbReference>
<dbReference type="Pfam" id="PF04542">
    <property type="entry name" value="Sigma70_r2"/>
    <property type="match status" value="1"/>
</dbReference>